<accession>A0A1I1JSS0</accession>
<dbReference type="PANTHER" id="PTHR30417:SF1">
    <property type="entry name" value="N-ACETYLMURAMOYL-L-ALANINE AMIDASE AMID"/>
    <property type="match status" value="1"/>
</dbReference>
<dbReference type="InterPro" id="IPR036366">
    <property type="entry name" value="PGBDSf"/>
</dbReference>
<dbReference type="SUPFAM" id="SSF55846">
    <property type="entry name" value="N-acetylmuramoyl-L-alanine amidase-like"/>
    <property type="match status" value="1"/>
</dbReference>
<sequence>MSKLPLVGAVLALLLAGCVSTPSPAPTPVVDTDAIDRIFSNVPVIDDTTPPRRYSAAQGAALERRSGYRVDHSVSSNGQNQRIRYLILHYTGGDDAAAFRALTGGSVSAHYLVTATPGEFQNQPVVMQLVDENKRAWHAGVSAWADRVNLNDTSIGIEIVNRGYYSSPDGLVWDPYSRAQIELVSALTRDIVNRYDIAPENVLGHSDIAPGRKVDPGPFFPWQRLYEAGVGAWPERHVVTRYQRELSASPLSMSQLQRALGIWGYPVSVTGTFDDPTRKALGAFQMHFRPADTRGNVDIESQAILLALIERYHGLGDVRTVRQ</sequence>
<evidence type="ECO:0000256" key="5">
    <source>
        <dbReference type="ARBA" id="ARBA00023316"/>
    </source>
</evidence>
<comment type="catalytic activity">
    <reaction evidence="1">
        <text>Hydrolyzes the link between N-acetylmuramoyl residues and L-amino acid residues in certain cell-wall glycopeptides.</text>
        <dbReference type="EC" id="3.5.1.28"/>
    </reaction>
</comment>
<evidence type="ECO:0000256" key="2">
    <source>
        <dbReference type="ARBA" id="ARBA00007553"/>
    </source>
</evidence>
<dbReference type="FunFam" id="3.40.80.10:FF:000003">
    <property type="entry name" value="N-acetylmuramoyl-L-alanine amidase"/>
    <property type="match status" value="1"/>
</dbReference>
<dbReference type="SUPFAM" id="SSF47090">
    <property type="entry name" value="PGBD-like"/>
    <property type="match status" value="1"/>
</dbReference>
<feature type="chain" id="PRO_5011458292" description="N-acetylmuramoyl-L-alanine amidase" evidence="6">
    <location>
        <begin position="26"/>
        <end position="323"/>
    </location>
</feature>
<keyword evidence="4" id="KW-0378">Hydrolase</keyword>
<dbReference type="GO" id="GO:0009254">
    <property type="term" value="P:peptidoglycan turnover"/>
    <property type="evidence" value="ECO:0007669"/>
    <property type="project" value="TreeGrafter"/>
</dbReference>
<reference evidence="9" key="1">
    <citation type="submission" date="2016-10" db="EMBL/GenBank/DDBJ databases">
        <authorList>
            <person name="Varghese N."/>
            <person name="Submissions S."/>
        </authorList>
    </citation>
    <scope>NUCLEOTIDE SEQUENCE [LARGE SCALE GENOMIC DNA]</scope>
    <source>
        <strain evidence="9">DSM 23439</strain>
    </source>
</reference>
<dbReference type="AlphaFoldDB" id="A0A1I1JSS0"/>
<dbReference type="Gene3D" id="3.40.80.10">
    <property type="entry name" value="Peptidoglycan recognition protein-like"/>
    <property type="match status" value="1"/>
</dbReference>
<dbReference type="PROSITE" id="PS51257">
    <property type="entry name" value="PROKAR_LIPOPROTEIN"/>
    <property type="match status" value="1"/>
</dbReference>
<feature type="domain" description="N-acetylmuramoyl-L-alanine amidase" evidence="7">
    <location>
        <begin position="71"/>
        <end position="217"/>
    </location>
</feature>
<keyword evidence="9" id="KW-1185">Reference proteome</keyword>
<comment type="similarity">
    <text evidence="2">Belongs to the N-acetylmuramoyl-L-alanine amidase 2 family.</text>
</comment>
<dbReference type="InterPro" id="IPR002502">
    <property type="entry name" value="Amidase_domain"/>
</dbReference>
<dbReference type="RefSeq" id="WP_090132946.1">
    <property type="nucleotide sequence ID" value="NZ_FOLY01000003.1"/>
</dbReference>
<feature type="signal peptide" evidence="6">
    <location>
        <begin position="1"/>
        <end position="25"/>
    </location>
</feature>
<dbReference type="InterPro" id="IPR036505">
    <property type="entry name" value="Amidase/PGRP_sf"/>
</dbReference>
<evidence type="ECO:0000256" key="6">
    <source>
        <dbReference type="SAM" id="SignalP"/>
    </source>
</evidence>
<organism evidence="8 9">
    <name type="scientific">Kushneria avicenniae</name>
    <dbReference type="NCBI Taxonomy" id="402385"/>
    <lineage>
        <taxon>Bacteria</taxon>
        <taxon>Pseudomonadati</taxon>
        <taxon>Pseudomonadota</taxon>
        <taxon>Gammaproteobacteria</taxon>
        <taxon>Oceanospirillales</taxon>
        <taxon>Halomonadaceae</taxon>
        <taxon>Kushneria</taxon>
    </lineage>
</organism>
<dbReference type="GO" id="GO:0019867">
    <property type="term" value="C:outer membrane"/>
    <property type="evidence" value="ECO:0007669"/>
    <property type="project" value="TreeGrafter"/>
</dbReference>
<dbReference type="PANTHER" id="PTHR30417">
    <property type="entry name" value="N-ACETYLMURAMOYL-L-ALANINE AMIDASE AMID"/>
    <property type="match status" value="1"/>
</dbReference>
<dbReference type="GO" id="GO:0071555">
    <property type="term" value="P:cell wall organization"/>
    <property type="evidence" value="ECO:0007669"/>
    <property type="project" value="UniProtKB-KW"/>
</dbReference>
<dbReference type="GO" id="GO:0009253">
    <property type="term" value="P:peptidoglycan catabolic process"/>
    <property type="evidence" value="ECO:0007669"/>
    <property type="project" value="InterPro"/>
</dbReference>
<dbReference type="InterPro" id="IPR051206">
    <property type="entry name" value="NAMLAA_amidase_2"/>
</dbReference>
<dbReference type="STRING" id="402385.SAMN05421848_1734"/>
<dbReference type="GO" id="GO:0008745">
    <property type="term" value="F:N-acetylmuramoyl-L-alanine amidase activity"/>
    <property type="evidence" value="ECO:0007669"/>
    <property type="project" value="UniProtKB-EC"/>
</dbReference>
<evidence type="ECO:0000256" key="4">
    <source>
        <dbReference type="ARBA" id="ARBA00022801"/>
    </source>
</evidence>
<evidence type="ECO:0000256" key="1">
    <source>
        <dbReference type="ARBA" id="ARBA00001561"/>
    </source>
</evidence>
<name>A0A1I1JSS0_9GAMM</name>
<dbReference type="Gene3D" id="1.10.101.10">
    <property type="entry name" value="PGBD-like superfamily/PGBD"/>
    <property type="match status" value="1"/>
</dbReference>
<dbReference type="Pfam" id="PF01510">
    <property type="entry name" value="Amidase_2"/>
    <property type="match status" value="1"/>
</dbReference>
<keyword evidence="6" id="KW-0732">Signal</keyword>
<dbReference type="EC" id="3.5.1.28" evidence="3"/>
<dbReference type="InterPro" id="IPR002477">
    <property type="entry name" value="Peptidoglycan-bd-like"/>
</dbReference>
<evidence type="ECO:0000313" key="9">
    <source>
        <dbReference type="Proteomes" id="UP000199046"/>
    </source>
</evidence>
<gene>
    <name evidence="8" type="ORF">SAMN05421848_1734</name>
</gene>
<dbReference type="SMART" id="SM00644">
    <property type="entry name" value="Ami_2"/>
    <property type="match status" value="1"/>
</dbReference>
<dbReference type="Proteomes" id="UP000199046">
    <property type="component" value="Unassembled WGS sequence"/>
</dbReference>
<evidence type="ECO:0000256" key="3">
    <source>
        <dbReference type="ARBA" id="ARBA00011901"/>
    </source>
</evidence>
<dbReference type="OrthoDB" id="9794842at2"/>
<keyword evidence="5" id="KW-0961">Cell wall biogenesis/degradation</keyword>
<protein>
    <recommendedName>
        <fullName evidence="3">N-acetylmuramoyl-L-alanine amidase</fullName>
        <ecNumber evidence="3">3.5.1.28</ecNumber>
    </recommendedName>
</protein>
<dbReference type="Pfam" id="PF01471">
    <property type="entry name" value="PG_binding_1"/>
    <property type="match status" value="1"/>
</dbReference>
<evidence type="ECO:0000313" key="8">
    <source>
        <dbReference type="EMBL" id="SFC51415.1"/>
    </source>
</evidence>
<proteinExistence type="inferred from homology"/>
<dbReference type="InterPro" id="IPR036365">
    <property type="entry name" value="PGBD-like_sf"/>
</dbReference>
<dbReference type="EMBL" id="FOLY01000003">
    <property type="protein sequence ID" value="SFC51415.1"/>
    <property type="molecule type" value="Genomic_DNA"/>
</dbReference>
<dbReference type="CDD" id="cd06583">
    <property type="entry name" value="PGRP"/>
    <property type="match status" value="1"/>
</dbReference>
<evidence type="ECO:0000259" key="7">
    <source>
        <dbReference type="SMART" id="SM00644"/>
    </source>
</evidence>